<dbReference type="InterPro" id="IPR011625">
    <property type="entry name" value="A2M_N_BRD"/>
</dbReference>
<sequence>MGDQSPRRWGEVKFRILTLLTTLKPRAGQIFRIYVLDPKGIRVKVYKNVITQGIKHIDFQLDKEAELGVWKIEVTDNSERRGIARFRVKSDEPSIVEIYLDTTSTDKAISGQTCGRYESGTPVKGTLTLKFCWVSYSANGRPLSKCHVVDYSIYGCHKFSVKTSLIGNGNPYSDLYLRAEINDSRTGVTSYAISKEKRRTREPLVIRLDDYTNGFYKPGMPYHGKVTVTQLDGTPVSGEKIVVTAVSRDDSLQFSSEFTTDKSGEVEFALCGNLTEVTSLKISAQSIRFEIPAHEREDMLWKKMNKFNSSRSNVRYVRQWFSPSLSYIQLPKIQSPLKCGQRLFLQVLYTARVGSKMIFTCQTTYRGQTIVMRQFDVMISARKSLAKAKTAPNLCLQKDNASSHRELRDDGITDTDMTEGAPFLKSEDEQMQRRGDFVEPIVRSPKVSDRLFDFPLHFEIVSAFSPKFTLLVYYTREDGEVVADSMEYDVEPCFLNRAFDKERHVELFRMLEKLEIDGKGLNDVGGGEFYVVLSAHITQAVSELNQQEATVENVSYGHIPISMYLVVPSLTLKLRSSKAFIPSEFQDPKSTEKEKIKFVCEKDYYVDELEADA</sequence>
<keyword evidence="6" id="KW-1185">Reference proteome</keyword>
<feature type="domain" description="Macroglobulin" evidence="1">
    <location>
        <begin position="11"/>
        <end position="88"/>
    </location>
</feature>
<dbReference type="InterPro" id="IPR013783">
    <property type="entry name" value="Ig-like_fold"/>
</dbReference>
<dbReference type="GO" id="GO:0004866">
    <property type="term" value="F:endopeptidase inhibitor activity"/>
    <property type="evidence" value="ECO:0007669"/>
    <property type="project" value="InterPro"/>
</dbReference>
<dbReference type="PANTHER" id="PTHR11412">
    <property type="entry name" value="MACROGLOBULIN / COMPLEMENT"/>
    <property type="match status" value="1"/>
</dbReference>
<feature type="domain" description="Alpha-2-macroglobulin bait region" evidence="2">
    <location>
        <begin position="455"/>
        <end position="497"/>
    </location>
</feature>
<organism evidence="5 6">
    <name type="scientific">Plakobranchus ocellatus</name>
    <dbReference type="NCBI Taxonomy" id="259542"/>
    <lineage>
        <taxon>Eukaryota</taxon>
        <taxon>Metazoa</taxon>
        <taxon>Spiralia</taxon>
        <taxon>Lophotrochozoa</taxon>
        <taxon>Mollusca</taxon>
        <taxon>Gastropoda</taxon>
        <taxon>Heterobranchia</taxon>
        <taxon>Euthyneura</taxon>
        <taxon>Panpulmonata</taxon>
        <taxon>Sacoglossa</taxon>
        <taxon>Placobranchoidea</taxon>
        <taxon>Plakobranchidae</taxon>
        <taxon>Plakobranchus</taxon>
    </lineage>
</organism>
<dbReference type="Gene3D" id="2.60.40.10">
    <property type="entry name" value="Immunoglobulins"/>
    <property type="match status" value="1"/>
</dbReference>
<evidence type="ECO:0000259" key="4">
    <source>
        <dbReference type="Pfam" id="PF17791"/>
    </source>
</evidence>
<accession>A0AAV4BGK4</accession>
<gene>
    <name evidence="5" type="ORF">PoB_004397900</name>
</gene>
<dbReference type="Gene3D" id="2.60.40.1930">
    <property type="match status" value="2"/>
</dbReference>
<dbReference type="InterPro" id="IPR040839">
    <property type="entry name" value="MG4"/>
</dbReference>
<dbReference type="Pfam" id="PF07703">
    <property type="entry name" value="A2M_BRD"/>
    <property type="match status" value="1"/>
</dbReference>
<dbReference type="InterPro" id="IPR041555">
    <property type="entry name" value="MG3"/>
</dbReference>
<evidence type="ECO:0000259" key="2">
    <source>
        <dbReference type="Pfam" id="PF07703"/>
    </source>
</evidence>
<protein>
    <submittedName>
        <fullName evidence="5">Alpha-2-macroglobulin-like protein</fullName>
    </submittedName>
</protein>
<dbReference type="Proteomes" id="UP000735302">
    <property type="component" value="Unassembled WGS sequence"/>
</dbReference>
<evidence type="ECO:0000313" key="6">
    <source>
        <dbReference type="Proteomes" id="UP000735302"/>
    </source>
</evidence>
<proteinExistence type="predicted"/>
<evidence type="ECO:0000313" key="5">
    <source>
        <dbReference type="EMBL" id="GFO17474.1"/>
    </source>
</evidence>
<dbReference type="InterPro" id="IPR002890">
    <property type="entry name" value="MG2"/>
</dbReference>
<evidence type="ECO:0000259" key="3">
    <source>
        <dbReference type="Pfam" id="PF17789"/>
    </source>
</evidence>
<reference evidence="5 6" key="1">
    <citation type="journal article" date="2021" name="Elife">
        <title>Chloroplast acquisition without the gene transfer in kleptoplastic sea slugs, Plakobranchus ocellatus.</title>
        <authorList>
            <person name="Maeda T."/>
            <person name="Takahashi S."/>
            <person name="Yoshida T."/>
            <person name="Shimamura S."/>
            <person name="Takaki Y."/>
            <person name="Nagai Y."/>
            <person name="Toyoda A."/>
            <person name="Suzuki Y."/>
            <person name="Arimoto A."/>
            <person name="Ishii H."/>
            <person name="Satoh N."/>
            <person name="Nishiyama T."/>
            <person name="Hasebe M."/>
            <person name="Maruyama T."/>
            <person name="Minagawa J."/>
            <person name="Obokata J."/>
            <person name="Shigenobu S."/>
        </authorList>
    </citation>
    <scope>NUCLEOTIDE SEQUENCE [LARGE SCALE GENOMIC DNA]</scope>
</reference>
<dbReference type="AlphaFoldDB" id="A0AAV4BGK4"/>
<comment type="caution">
    <text evidence="5">The sequence shown here is derived from an EMBL/GenBank/DDBJ whole genome shotgun (WGS) entry which is preliminary data.</text>
</comment>
<dbReference type="EMBL" id="BLXT01004823">
    <property type="protein sequence ID" value="GFO17474.1"/>
    <property type="molecule type" value="Genomic_DNA"/>
</dbReference>
<evidence type="ECO:0000259" key="1">
    <source>
        <dbReference type="Pfam" id="PF01835"/>
    </source>
</evidence>
<dbReference type="Pfam" id="PF17789">
    <property type="entry name" value="MG4"/>
    <property type="match status" value="1"/>
</dbReference>
<feature type="domain" description="Macroglobulin" evidence="3">
    <location>
        <begin position="212"/>
        <end position="294"/>
    </location>
</feature>
<dbReference type="Pfam" id="PF01835">
    <property type="entry name" value="MG2"/>
    <property type="match status" value="1"/>
</dbReference>
<name>A0AAV4BGK4_9GAST</name>
<dbReference type="Pfam" id="PF17791">
    <property type="entry name" value="MG3"/>
    <property type="match status" value="1"/>
</dbReference>
<feature type="domain" description="Macroglobulin" evidence="4">
    <location>
        <begin position="102"/>
        <end position="164"/>
    </location>
</feature>
<dbReference type="PANTHER" id="PTHR11412:SF171">
    <property type="entry name" value="PREGNANCY ZONE PROTEIN-LIKE PROTEIN"/>
    <property type="match status" value="1"/>
</dbReference>
<dbReference type="InterPro" id="IPR050473">
    <property type="entry name" value="A2M/Complement_sys"/>
</dbReference>